<dbReference type="Pfam" id="PF00535">
    <property type="entry name" value="Glycos_transf_2"/>
    <property type="match status" value="1"/>
</dbReference>
<evidence type="ECO:0000256" key="14">
    <source>
        <dbReference type="SAM" id="Phobius"/>
    </source>
</evidence>
<dbReference type="CDD" id="cd04188">
    <property type="entry name" value="DPG_synthase"/>
    <property type="match status" value="1"/>
</dbReference>
<feature type="transmembrane region" description="Helical" evidence="14">
    <location>
        <begin position="357"/>
        <end position="376"/>
    </location>
</feature>
<evidence type="ECO:0000313" key="17">
    <source>
        <dbReference type="EMBL" id="MBG6104293.1"/>
    </source>
</evidence>
<name>A0ABS0K6N8_9ACTN</name>
<dbReference type="SUPFAM" id="SSF53448">
    <property type="entry name" value="Nucleotide-diphospho-sugar transferases"/>
    <property type="match status" value="1"/>
</dbReference>
<keyword evidence="18" id="KW-1185">Reference proteome</keyword>
<dbReference type="InterPro" id="IPR001173">
    <property type="entry name" value="Glyco_trans_2-like"/>
</dbReference>
<keyword evidence="10" id="KW-0735">Signal-anchor</keyword>
<dbReference type="InterPro" id="IPR035518">
    <property type="entry name" value="DPG_synthase"/>
</dbReference>
<feature type="domain" description="GtrA/DPMS transmembrane" evidence="16">
    <location>
        <begin position="293"/>
        <end position="407"/>
    </location>
</feature>
<evidence type="ECO:0000256" key="1">
    <source>
        <dbReference type="ARBA" id="ARBA00004141"/>
    </source>
</evidence>
<comment type="pathway">
    <text evidence="3">Protein modification; protein glycosylation.</text>
</comment>
<evidence type="ECO:0000256" key="8">
    <source>
        <dbReference type="ARBA" id="ARBA00022692"/>
    </source>
</evidence>
<dbReference type="InterPro" id="IPR007267">
    <property type="entry name" value="GtrA_DPMS_TM"/>
</dbReference>
<dbReference type="Pfam" id="PF04138">
    <property type="entry name" value="GtrA_DPMS_TM"/>
    <property type="match status" value="1"/>
</dbReference>
<protein>
    <recommendedName>
        <fullName evidence="5">dolichyl-phosphate beta-glucosyltransferase</fullName>
        <ecNumber evidence="5">2.4.1.117</ecNumber>
    </recommendedName>
</protein>
<evidence type="ECO:0000256" key="7">
    <source>
        <dbReference type="ARBA" id="ARBA00022679"/>
    </source>
</evidence>
<evidence type="ECO:0000256" key="10">
    <source>
        <dbReference type="ARBA" id="ARBA00022968"/>
    </source>
</evidence>
<keyword evidence="6" id="KW-0328">Glycosyltransferase</keyword>
<evidence type="ECO:0000256" key="3">
    <source>
        <dbReference type="ARBA" id="ARBA00004922"/>
    </source>
</evidence>
<evidence type="ECO:0000259" key="15">
    <source>
        <dbReference type="Pfam" id="PF00535"/>
    </source>
</evidence>
<dbReference type="InterPro" id="IPR029044">
    <property type="entry name" value="Nucleotide-diphossugar_trans"/>
</dbReference>
<dbReference type="RefSeq" id="WP_196922772.1">
    <property type="nucleotide sequence ID" value="NZ_JADOTY010000001.1"/>
</dbReference>
<keyword evidence="8 14" id="KW-0812">Transmembrane</keyword>
<feature type="transmembrane region" description="Helical" evidence="14">
    <location>
        <begin position="388"/>
        <end position="405"/>
    </location>
</feature>
<evidence type="ECO:0000256" key="5">
    <source>
        <dbReference type="ARBA" id="ARBA00012583"/>
    </source>
</evidence>
<evidence type="ECO:0000256" key="4">
    <source>
        <dbReference type="ARBA" id="ARBA00006739"/>
    </source>
</evidence>
<reference evidence="17 18" key="1">
    <citation type="submission" date="2020-11" db="EMBL/GenBank/DDBJ databases">
        <title>Sequencing the genomes of 1000 actinobacteria strains.</title>
        <authorList>
            <person name="Klenk H.-P."/>
        </authorList>
    </citation>
    <scope>NUCLEOTIDE SEQUENCE [LARGE SCALE GENOMIC DNA]</scope>
    <source>
        <strain evidence="17 18">DSM 101695</strain>
    </source>
</reference>
<comment type="catalytic activity">
    <reaction evidence="13">
        <text>a di-trans,poly-cis-dolichyl phosphate + UDP-alpha-D-glucose = a di-trans,poly-cis-dolichyl beta-D-glucosyl phosphate + UDP</text>
        <dbReference type="Rhea" id="RHEA:15401"/>
        <dbReference type="Rhea" id="RHEA-COMP:19498"/>
        <dbReference type="Rhea" id="RHEA-COMP:19502"/>
        <dbReference type="ChEBI" id="CHEBI:57525"/>
        <dbReference type="ChEBI" id="CHEBI:57683"/>
        <dbReference type="ChEBI" id="CHEBI:58223"/>
        <dbReference type="ChEBI" id="CHEBI:58885"/>
        <dbReference type="EC" id="2.4.1.117"/>
    </reaction>
    <physiologicalReaction direction="left-to-right" evidence="13">
        <dbReference type="Rhea" id="RHEA:15402"/>
    </physiologicalReaction>
</comment>
<comment type="similarity">
    <text evidence="4">Belongs to the glycosyltransferase 2 family.</text>
</comment>
<organism evidence="17 18">
    <name type="scientific">Micromonospora vinacea</name>
    <dbReference type="NCBI Taxonomy" id="709878"/>
    <lineage>
        <taxon>Bacteria</taxon>
        <taxon>Bacillati</taxon>
        <taxon>Actinomycetota</taxon>
        <taxon>Actinomycetes</taxon>
        <taxon>Micromonosporales</taxon>
        <taxon>Micromonosporaceae</taxon>
        <taxon>Micromonospora</taxon>
    </lineage>
</organism>
<proteinExistence type="inferred from homology"/>
<dbReference type="EMBL" id="JADOTY010000001">
    <property type="protein sequence ID" value="MBG6104293.1"/>
    <property type="molecule type" value="Genomic_DNA"/>
</dbReference>
<keyword evidence="7" id="KW-0808">Transferase</keyword>
<evidence type="ECO:0000256" key="2">
    <source>
        <dbReference type="ARBA" id="ARBA00004389"/>
    </source>
</evidence>
<keyword evidence="12 14" id="KW-0472">Membrane</keyword>
<evidence type="ECO:0000313" key="18">
    <source>
        <dbReference type="Proteomes" id="UP000631791"/>
    </source>
</evidence>
<keyword evidence="9" id="KW-0256">Endoplasmic reticulum</keyword>
<evidence type="ECO:0000256" key="11">
    <source>
        <dbReference type="ARBA" id="ARBA00022989"/>
    </source>
</evidence>
<dbReference type="PANTHER" id="PTHR10859:SF91">
    <property type="entry name" value="DOLICHYL-PHOSPHATE BETA-GLUCOSYLTRANSFERASE"/>
    <property type="match status" value="1"/>
</dbReference>
<dbReference type="Gene3D" id="3.90.550.10">
    <property type="entry name" value="Spore Coat Polysaccharide Biosynthesis Protein SpsA, Chain A"/>
    <property type="match status" value="1"/>
</dbReference>
<dbReference type="Proteomes" id="UP000631791">
    <property type="component" value="Unassembled WGS sequence"/>
</dbReference>
<comment type="caution">
    <text evidence="17">The sequence shown here is derived from an EMBL/GenBank/DDBJ whole genome shotgun (WGS) entry which is preliminary data.</text>
</comment>
<feature type="domain" description="Glycosyltransferase 2-like" evidence="15">
    <location>
        <begin position="22"/>
        <end position="188"/>
    </location>
</feature>
<evidence type="ECO:0000256" key="9">
    <source>
        <dbReference type="ARBA" id="ARBA00022824"/>
    </source>
</evidence>
<accession>A0ABS0K6N8</accession>
<dbReference type="PANTHER" id="PTHR10859">
    <property type="entry name" value="GLYCOSYL TRANSFERASE"/>
    <property type="match status" value="1"/>
</dbReference>
<sequence>MTALGGPRAAIQARPTAAVLDVVIPVYNEEVDLGPCVRRLHAHLSTHFPYPFQITIADNASVDDTLKVADGLAGELPGVEVLHLDAKGRGRALSAAWSASSAPVLAYMDVDLSTDLAALLPLVAPLISGHSDLAIGTRLARTSRVVRGAKREVISRAYNLLLRGALAARFSDAQCGFKAIRADVAAELLPLVRDTGWFFDTELLVLAQRAGLRIHEVPVDWVDDPDSRVDIVATALADLRGVGRLGRALLTGALPLADLRAQLGRAPLTGPRARRGPALPGQVPVGLPRQLVRFAAVGVASTLAYLLLFVATRGLLGAQPANLLALLVTALANTAANRRLTFGISGRRHAARHHAQGLLAFALGLALTSGALAALHTVSAVPARPVELAVLVVANLAATVLRFVLLRLGMHHRRT</sequence>
<evidence type="ECO:0000256" key="12">
    <source>
        <dbReference type="ARBA" id="ARBA00023136"/>
    </source>
</evidence>
<evidence type="ECO:0000259" key="16">
    <source>
        <dbReference type="Pfam" id="PF04138"/>
    </source>
</evidence>
<keyword evidence="11 14" id="KW-1133">Transmembrane helix</keyword>
<gene>
    <name evidence="17" type="ORF">IW249_004707</name>
</gene>
<comment type="subcellular location">
    <subcellularLocation>
        <location evidence="2">Endoplasmic reticulum membrane</location>
        <topology evidence="2">Single-pass membrane protein</topology>
    </subcellularLocation>
    <subcellularLocation>
        <location evidence="1">Membrane</location>
        <topology evidence="1">Multi-pass membrane protein</topology>
    </subcellularLocation>
</comment>
<dbReference type="EC" id="2.4.1.117" evidence="5"/>
<evidence type="ECO:0000256" key="6">
    <source>
        <dbReference type="ARBA" id="ARBA00022676"/>
    </source>
</evidence>
<evidence type="ECO:0000256" key="13">
    <source>
        <dbReference type="ARBA" id="ARBA00045097"/>
    </source>
</evidence>
<feature type="transmembrane region" description="Helical" evidence="14">
    <location>
        <begin position="291"/>
        <end position="311"/>
    </location>
</feature>